<dbReference type="PANTHER" id="PTHR36736">
    <property type="entry name" value="OS03G0100030 PROTEIN"/>
    <property type="match status" value="1"/>
</dbReference>
<reference evidence="2 3" key="1">
    <citation type="submission" date="2023-12" db="EMBL/GenBank/DDBJ databases">
        <title>A high-quality genome assembly for Dillenia turbinata (Dilleniales).</title>
        <authorList>
            <person name="Chanderbali A."/>
        </authorList>
    </citation>
    <scope>NUCLEOTIDE SEQUENCE [LARGE SCALE GENOMIC DNA]</scope>
    <source>
        <strain evidence="2">LSX21</strain>
        <tissue evidence="2">Leaf</tissue>
    </source>
</reference>
<organism evidence="2 3">
    <name type="scientific">Dillenia turbinata</name>
    <dbReference type="NCBI Taxonomy" id="194707"/>
    <lineage>
        <taxon>Eukaryota</taxon>
        <taxon>Viridiplantae</taxon>
        <taxon>Streptophyta</taxon>
        <taxon>Embryophyta</taxon>
        <taxon>Tracheophyta</taxon>
        <taxon>Spermatophyta</taxon>
        <taxon>Magnoliopsida</taxon>
        <taxon>eudicotyledons</taxon>
        <taxon>Gunneridae</taxon>
        <taxon>Pentapetalae</taxon>
        <taxon>Dilleniales</taxon>
        <taxon>Dilleniaceae</taxon>
        <taxon>Dillenia</taxon>
    </lineage>
</organism>
<proteinExistence type="predicted"/>
<accession>A0AAN8VIR3</accession>
<keyword evidence="3" id="KW-1185">Reference proteome</keyword>
<feature type="transmembrane region" description="Helical" evidence="1">
    <location>
        <begin position="145"/>
        <end position="169"/>
    </location>
</feature>
<dbReference type="PANTHER" id="PTHR36736:SF1">
    <property type="entry name" value="OS03G0100030 PROTEIN"/>
    <property type="match status" value="1"/>
</dbReference>
<evidence type="ECO:0000313" key="3">
    <source>
        <dbReference type="Proteomes" id="UP001370490"/>
    </source>
</evidence>
<dbReference type="EMBL" id="JBAMMX010000008">
    <property type="protein sequence ID" value="KAK6934990.1"/>
    <property type="molecule type" value="Genomic_DNA"/>
</dbReference>
<keyword evidence="1" id="KW-0472">Membrane</keyword>
<dbReference type="AlphaFoldDB" id="A0AAN8VIR3"/>
<feature type="transmembrane region" description="Helical" evidence="1">
    <location>
        <begin position="114"/>
        <end position="133"/>
    </location>
</feature>
<evidence type="ECO:0000313" key="2">
    <source>
        <dbReference type="EMBL" id="KAK6934990.1"/>
    </source>
</evidence>
<evidence type="ECO:0000256" key="1">
    <source>
        <dbReference type="SAM" id="Phobius"/>
    </source>
</evidence>
<dbReference type="Proteomes" id="UP001370490">
    <property type="component" value="Unassembled WGS sequence"/>
</dbReference>
<comment type="caution">
    <text evidence="2">The sequence shown here is derived from an EMBL/GenBank/DDBJ whole genome shotgun (WGS) entry which is preliminary data.</text>
</comment>
<sequence length="189" mass="20896">MGLAGRFIRSMTGIDSMGGFHPSLDSILEGLGYAAPPIMALLFILDDEVVRLSPHAHAIRVVELKLIVAASSVSEELFYRASVQGALADIFLKGSDFFFDIQGMASLTGVLPPFVPFAQAFAAVISSALAAWYEERQMKRVYLLLLEGLLALCLGLITFLLQFHTWYLFRGDFGTWTMENSWLQTKITP</sequence>
<keyword evidence="1" id="KW-0812">Transmembrane</keyword>
<name>A0AAN8VIR3_9MAGN</name>
<gene>
    <name evidence="2" type="ORF">RJ641_035145</name>
</gene>
<keyword evidence="1" id="KW-1133">Transmembrane helix</keyword>
<protein>
    <submittedName>
        <fullName evidence="2">Uncharacterized protein</fullName>
    </submittedName>
</protein>